<evidence type="ECO:0000313" key="2">
    <source>
        <dbReference type="Proteomes" id="UP001194580"/>
    </source>
</evidence>
<dbReference type="InterPro" id="IPR025563">
    <property type="entry name" value="DUF4286"/>
</dbReference>
<comment type="caution">
    <text evidence="1">The sequence shown here is derived from an EMBL/GenBank/DDBJ whole genome shotgun (WGS) entry which is preliminary data.</text>
</comment>
<dbReference type="Proteomes" id="UP001194580">
    <property type="component" value="Unassembled WGS sequence"/>
</dbReference>
<reference evidence="1" key="1">
    <citation type="journal article" date="2020" name="Fungal Divers.">
        <title>Resolving the Mortierellaceae phylogeny through synthesis of multi-gene phylogenetics and phylogenomics.</title>
        <authorList>
            <person name="Vandepol N."/>
            <person name="Liber J."/>
            <person name="Desiro A."/>
            <person name="Na H."/>
            <person name="Kennedy M."/>
            <person name="Barry K."/>
            <person name="Grigoriev I.V."/>
            <person name="Miller A.N."/>
            <person name="O'Donnell K."/>
            <person name="Stajich J.E."/>
            <person name="Bonito G."/>
        </authorList>
    </citation>
    <scope>NUCLEOTIDE SEQUENCE</scope>
    <source>
        <strain evidence="1">NRRL 28262</strain>
    </source>
</reference>
<name>A0AAD4H3I0_9FUNG</name>
<dbReference type="AlphaFoldDB" id="A0AAD4H3I0"/>
<evidence type="ECO:0000313" key="1">
    <source>
        <dbReference type="EMBL" id="KAG0270523.1"/>
    </source>
</evidence>
<proteinExistence type="predicted"/>
<dbReference type="EMBL" id="JAAAIL010001340">
    <property type="protein sequence ID" value="KAG0270523.1"/>
    <property type="molecule type" value="Genomic_DNA"/>
</dbReference>
<keyword evidence="2" id="KW-1185">Reference proteome</keyword>
<organism evidence="1 2">
    <name type="scientific">Linnemannia exigua</name>
    <dbReference type="NCBI Taxonomy" id="604196"/>
    <lineage>
        <taxon>Eukaryota</taxon>
        <taxon>Fungi</taxon>
        <taxon>Fungi incertae sedis</taxon>
        <taxon>Mucoromycota</taxon>
        <taxon>Mortierellomycotina</taxon>
        <taxon>Mortierellomycetes</taxon>
        <taxon>Mortierellales</taxon>
        <taxon>Mortierellaceae</taxon>
        <taxon>Linnemannia</taxon>
    </lineage>
</organism>
<dbReference type="Pfam" id="PF14114">
    <property type="entry name" value="DUF4286"/>
    <property type="match status" value="1"/>
</dbReference>
<accession>A0AAD4H3I0</accession>
<sequence length="119" mass="13612">MSTPVPHSYSPGTLIYEVNLSIPREKADEYIEWLHSFTKAQVEQIPGFISSMIFRQPKPYGLHWLSEEGNAKTYMTVHYVIASQADLDTYLQNDQKAVATAEQERFAFLVTSRRTLSVV</sequence>
<gene>
    <name evidence="1" type="ORF">BGZ95_001670</name>
</gene>
<protein>
    <submittedName>
        <fullName evidence="1">Uncharacterized protein</fullName>
    </submittedName>
</protein>